<keyword evidence="2" id="KW-1185">Reference proteome</keyword>
<evidence type="ECO:0000313" key="1">
    <source>
        <dbReference type="EMBL" id="TSL68273.1"/>
    </source>
</evidence>
<protein>
    <submittedName>
        <fullName evidence="1">Uncharacterized protein</fullName>
    </submittedName>
</protein>
<sequence>MTGVEIGTGWRDWNRLERLEQGGEMGTGWRDWNRLERLEQGGNGNRVKRWNRVEVETDWNRVEEGEEMVEQGWRDWNRVEQGRIGTGWRDWNRVERLEQGGEIGTGWRDWNRLERLEQGGNGNRVKRLEQGGEIGTGWRDWNRLERLEQGGEIGTGWRDWNRFLQKLFSASVVHFLLHPAALKYPQCHFLSLGLASLLHFSDKNVSRPAWLHPGQRRSVLFNTFGYL</sequence>
<gene>
    <name evidence="1" type="ORF">Baya_6054</name>
</gene>
<evidence type="ECO:0000313" key="2">
    <source>
        <dbReference type="Proteomes" id="UP000319801"/>
    </source>
</evidence>
<organism evidence="1 2">
    <name type="scientific">Bagarius yarrelli</name>
    <name type="common">Goonch</name>
    <name type="synonym">Bagrus yarrelli</name>
    <dbReference type="NCBI Taxonomy" id="175774"/>
    <lineage>
        <taxon>Eukaryota</taxon>
        <taxon>Metazoa</taxon>
        <taxon>Chordata</taxon>
        <taxon>Craniata</taxon>
        <taxon>Vertebrata</taxon>
        <taxon>Euteleostomi</taxon>
        <taxon>Actinopterygii</taxon>
        <taxon>Neopterygii</taxon>
        <taxon>Teleostei</taxon>
        <taxon>Ostariophysi</taxon>
        <taxon>Siluriformes</taxon>
        <taxon>Sisoridae</taxon>
        <taxon>Sisorinae</taxon>
        <taxon>Bagarius</taxon>
    </lineage>
</organism>
<dbReference type="AlphaFoldDB" id="A0A556U0X0"/>
<proteinExistence type="predicted"/>
<reference evidence="1 2" key="1">
    <citation type="journal article" date="2019" name="Genome Biol. Evol.">
        <title>Whole-Genome Sequencing of the Giant Devil Catfish, Bagarius yarrelli.</title>
        <authorList>
            <person name="Jiang W."/>
            <person name="Lv Y."/>
            <person name="Cheng L."/>
            <person name="Yang K."/>
            <person name="Chao B."/>
            <person name="Wang X."/>
            <person name="Li Y."/>
            <person name="Pan X."/>
            <person name="You X."/>
            <person name="Zhang Y."/>
            <person name="Yang J."/>
            <person name="Li J."/>
            <person name="Zhang X."/>
            <person name="Liu S."/>
            <person name="Sun C."/>
            <person name="Yang J."/>
            <person name="Shi Q."/>
        </authorList>
    </citation>
    <scope>NUCLEOTIDE SEQUENCE [LARGE SCALE GENOMIC DNA]</scope>
    <source>
        <strain evidence="1">JWS20170419001</strain>
        <tissue evidence="1">Muscle</tissue>
    </source>
</reference>
<name>A0A556U0X0_BAGYA</name>
<dbReference type="Proteomes" id="UP000319801">
    <property type="component" value="Unassembled WGS sequence"/>
</dbReference>
<accession>A0A556U0X0</accession>
<comment type="caution">
    <text evidence="1">The sequence shown here is derived from an EMBL/GenBank/DDBJ whole genome shotgun (WGS) entry which is preliminary data.</text>
</comment>
<dbReference type="EMBL" id="VCAZ01000035">
    <property type="protein sequence ID" value="TSL68273.1"/>
    <property type="molecule type" value="Genomic_DNA"/>
</dbReference>